<dbReference type="EC" id="2.3.1.266" evidence="5"/>
<feature type="domain" description="N-acetyltransferase" evidence="6">
    <location>
        <begin position="4"/>
        <end position="148"/>
    </location>
</feature>
<dbReference type="GO" id="GO:0005840">
    <property type="term" value="C:ribosome"/>
    <property type="evidence" value="ECO:0007669"/>
    <property type="project" value="UniProtKB-KW"/>
</dbReference>
<keyword evidence="4" id="KW-0012">Acyltransferase</keyword>
<dbReference type="Proteomes" id="UP000198346">
    <property type="component" value="Unassembled WGS sequence"/>
</dbReference>
<dbReference type="InterPro" id="IPR006464">
    <property type="entry name" value="AcTrfase_RimI/Ard1"/>
</dbReference>
<keyword evidence="7" id="KW-0687">Ribonucleoprotein</keyword>
<keyword evidence="7" id="KW-0689">Ribosomal protein</keyword>
<dbReference type="Pfam" id="PF00583">
    <property type="entry name" value="Acetyltransf_1"/>
    <property type="match status" value="1"/>
</dbReference>
<protein>
    <recommendedName>
        <fullName evidence="5">[Ribosomal protein bS18]-alanine N-acetyltransferase</fullName>
        <ecNumber evidence="5">2.3.1.266</ecNumber>
    </recommendedName>
</protein>
<reference evidence="7 8" key="1">
    <citation type="submission" date="2017-07" db="EMBL/GenBank/DDBJ databases">
        <authorList>
            <person name="Sun Z.S."/>
            <person name="Albrecht U."/>
            <person name="Echele G."/>
            <person name="Lee C.C."/>
        </authorList>
    </citation>
    <scope>NUCLEOTIDE SEQUENCE [LARGE SCALE GENOMIC DNA]</scope>
    <source>
        <strain evidence="7 8">CGMCC 1.12710</strain>
    </source>
</reference>
<evidence type="ECO:0000256" key="2">
    <source>
        <dbReference type="ARBA" id="ARBA00022490"/>
    </source>
</evidence>
<accession>A0A239PKM4</accession>
<dbReference type="SUPFAM" id="SSF55729">
    <property type="entry name" value="Acyl-CoA N-acyltransferases (Nat)"/>
    <property type="match status" value="1"/>
</dbReference>
<dbReference type="PROSITE" id="PS51186">
    <property type="entry name" value="GNAT"/>
    <property type="match status" value="1"/>
</dbReference>
<dbReference type="InterPro" id="IPR016181">
    <property type="entry name" value="Acyl_CoA_acyltransferase"/>
</dbReference>
<dbReference type="RefSeq" id="WP_089411089.1">
    <property type="nucleotide sequence ID" value="NZ_FZQA01000001.1"/>
</dbReference>
<name>A0A239PKM4_9PROT</name>
<dbReference type="GO" id="GO:0005737">
    <property type="term" value="C:cytoplasm"/>
    <property type="evidence" value="ECO:0007669"/>
    <property type="project" value="UniProtKB-SubCell"/>
</dbReference>
<gene>
    <name evidence="7" type="ORF">SAMN06297382_0606</name>
</gene>
<dbReference type="PANTHER" id="PTHR43420">
    <property type="entry name" value="ACETYLTRANSFERASE"/>
    <property type="match status" value="1"/>
</dbReference>
<evidence type="ECO:0000256" key="5">
    <source>
        <dbReference type="RuleBase" id="RU363094"/>
    </source>
</evidence>
<evidence type="ECO:0000256" key="1">
    <source>
        <dbReference type="ARBA" id="ARBA00005395"/>
    </source>
</evidence>
<dbReference type="InterPro" id="IPR000182">
    <property type="entry name" value="GNAT_dom"/>
</dbReference>
<dbReference type="Gene3D" id="3.40.630.30">
    <property type="match status" value="1"/>
</dbReference>
<dbReference type="GO" id="GO:0008999">
    <property type="term" value="F:protein-N-terminal-alanine acetyltransferase activity"/>
    <property type="evidence" value="ECO:0007669"/>
    <property type="project" value="UniProtKB-EC"/>
</dbReference>
<comment type="function">
    <text evidence="5">Acetylates the N-terminal alanine of ribosomal protein bS18.</text>
</comment>
<evidence type="ECO:0000256" key="4">
    <source>
        <dbReference type="ARBA" id="ARBA00023315"/>
    </source>
</evidence>
<sequence length="148" mass="15694">MSGWLVRPAAPADMDALVAIEADSFGPASWGADAVRQGLGEPGVFALVAEGSDGAIGGFILWRRAADEGEILSLAAAARVRRAGAAKALLAEVILAAEAMRLRALFLEVRADNAAARALYEKARFATVGRRRRYYRDGADALVLRRAI</sequence>
<evidence type="ECO:0000259" key="6">
    <source>
        <dbReference type="PROSITE" id="PS51186"/>
    </source>
</evidence>
<dbReference type="PANTHER" id="PTHR43420:SF44">
    <property type="entry name" value="ACETYLTRANSFERASE YPEA"/>
    <property type="match status" value="1"/>
</dbReference>
<dbReference type="InterPro" id="IPR050680">
    <property type="entry name" value="YpeA/RimI_acetyltransf"/>
</dbReference>
<comment type="catalytic activity">
    <reaction evidence="5">
        <text>N-terminal L-alanyl-[ribosomal protein bS18] + acetyl-CoA = N-terminal N(alpha)-acetyl-L-alanyl-[ribosomal protein bS18] + CoA + H(+)</text>
        <dbReference type="Rhea" id="RHEA:43756"/>
        <dbReference type="Rhea" id="RHEA-COMP:10676"/>
        <dbReference type="Rhea" id="RHEA-COMP:10677"/>
        <dbReference type="ChEBI" id="CHEBI:15378"/>
        <dbReference type="ChEBI" id="CHEBI:57287"/>
        <dbReference type="ChEBI" id="CHEBI:57288"/>
        <dbReference type="ChEBI" id="CHEBI:64718"/>
        <dbReference type="ChEBI" id="CHEBI:83683"/>
        <dbReference type="EC" id="2.3.1.266"/>
    </reaction>
</comment>
<organism evidence="7 8">
    <name type="scientific">Amphiplicatus metriothermophilus</name>
    <dbReference type="NCBI Taxonomy" id="1519374"/>
    <lineage>
        <taxon>Bacteria</taxon>
        <taxon>Pseudomonadati</taxon>
        <taxon>Pseudomonadota</taxon>
        <taxon>Alphaproteobacteria</taxon>
        <taxon>Parvularculales</taxon>
        <taxon>Parvularculaceae</taxon>
        <taxon>Amphiplicatus</taxon>
    </lineage>
</organism>
<dbReference type="AlphaFoldDB" id="A0A239PKM4"/>
<evidence type="ECO:0000313" key="7">
    <source>
        <dbReference type="EMBL" id="SNT68110.1"/>
    </source>
</evidence>
<dbReference type="EMBL" id="FZQA01000001">
    <property type="protein sequence ID" value="SNT68110.1"/>
    <property type="molecule type" value="Genomic_DNA"/>
</dbReference>
<keyword evidence="3 7" id="KW-0808">Transferase</keyword>
<evidence type="ECO:0000313" key="8">
    <source>
        <dbReference type="Proteomes" id="UP000198346"/>
    </source>
</evidence>
<comment type="subcellular location">
    <subcellularLocation>
        <location evidence="5">Cytoplasm</location>
    </subcellularLocation>
</comment>
<dbReference type="NCBIfam" id="TIGR01575">
    <property type="entry name" value="rimI"/>
    <property type="match status" value="1"/>
</dbReference>
<keyword evidence="2 5" id="KW-0963">Cytoplasm</keyword>
<dbReference type="OrthoDB" id="9804026at2"/>
<comment type="similarity">
    <text evidence="1 5">Belongs to the acetyltransferase family. RimI subfamily.</text>
</comment>
<proteinExistence type="inferred from homology"/>
<keyword evidence="8" id="KW-1185">Reference proteome</keyword>
<evidence type="ECO:0000256" key="3">
    <source>
        <dbReference type="ARBA" id="ARBA00022679"/>
    </source>
</evidence>